<dbReference type="Proteomes" id="UP000092482">
    <property type="component" value="Chromosome"/>
</dbReference>
<evidence type="ECO:0000313" key="2">
    <source>
        <dbReference type="EMBL" id="ANS79752.1"/>
    </source>
</evidence>
<sequence length="117" mass="12995">MVPRLVETIDGHRWEDLPDLLAPGFTSRLVHTDETFDRDAWVRLNADYPGFERMELEDLVADGGRAACRAHVTGVVEGRTAHFEVAMFVTVAEGVIQEMTEVWADLDGVAPEGTRPS</sequence>
<name>A0A1B1NEA5_9MICO</name>
<dbReference type="SUPFAM" id="SSF54427">
    <property type="entry name" value="NTF2-like"/>
    <property type="match status" value="1"/>
</dbReference>
<dbReference type="KEGG" id="serj:SGUI_2356"/>
<organism evidence="2 3">
    <name type="scientific">Serinicoccus hydrothermalis</name>
    <dbReference type="NCBI Taxonomy" id="1758689"/>
    <lineage>
        <taxon>Bacteria</taxon>
        <taxon>Bacillati</taxon>
        <taxon>Actinomycetota</taxon>
        <taxon>Actinomycetes</taxon>
        <taxon>Micrococcales</taxon>
        <taxon>Ornithinimicrobiaceae</taxon>
        <taxon>Serinicoccus</taxon>
    </lineage>
</organism>
<dbReference type="Pfam" id="PF12680">
    <property type="entry name" value="SnoaL_2"/>
    <property type="match status" value="1"/>
</dbReference>
<protein>
    <recommendedName>
        <fullName evidence="1">SnoaL-like domain-containing protein</fullName>
    </recommendedName>
</protein>
<dbReference type="EMBL" id="CP014989">
    <property type="protein sequence ID" value="ANS79752.1"/>
    <property type="molecule type" value="Genomic_DNA"/>
</dbReference>
<proteinExistence type="predicted"/>
<gene>
    <name evidence="2" type="ORF">SGUI_2356</name>
</gene>
<evidence type="ECO:0000313" key="3">
    <source>
        <dbReference type="Proteomes" id="UP000092482"/>
    </source>
</evidence>
<dbReference type="Gene3D" id="3.10.450.50">
    <property type="match status" value="1"/>
</dbReference>
<reference evidence="2 3" key="1">
    <citation type="submission" date="2016-03" db="EMBL/GenBank/DDBJ databases">
        <title>Shallow-sea hydrothermal system.</title>
        <authorList>
            <person name="Tang K."/>
        </authorList>
    </citation>
    <scope>NUCLEOTIDE SEQUENCE [LARGE SCALE GENOMIC DNA]</scope>
    <source>
        <strain evidence="2 3">JLT9</strain>
    </source>
</reference>
<evidence type="ECO:0000259" key="1">
    <source>
        <dbReference type="Pfam" id="PF12680"/>
    </source>
</evidence>
<feature type="domain" description="SnoaL-like" evidence="1">
    <location>
        <begin position="4"/>
        <end position="98"/>
    </location>
</feature>
<keyword evidence="3" id="KW-1185">Reference proteome</keyword>
<accession>A0A1B1NEA5</accession>
<dbReference type="AlphaFoldDB" id="A0A1B1NEA5"/>
<dbReference type="STRING" id="1758689.SGUI_2356"/>
<dbReference type="InterPro" id="IPR037401">
    <property type="entry name" value="SnoaL-like"/>
</dbReference>
<dbReference type="InterPro" id="IPR032710">
    <property type="entry name" value="NTF2-like_dom_sf"/>
</dbReference>